<feature type="compositionally biased region" description="Low complexity" evidence="8">
    <location>
        <begin position="221"/>
        <end position="232"/>
    </location>
</feature>
<keyword evidence="10" id="KW-1185">Reference proteome</keyword>
<organism evidence="9 10">
    <name type="scientific">Folsomia candida</name>
    <name type="common">Springtail</name>
    <dbReference type="NCBI Taxonomy" id="158441"/>
    <lineage>
        <taxon>Eukaryota</taxon>
        <taxon>Metazoa</taxon>
        <taxon>Ecdysozoa</taxon>
        <taxon>Arthropoda</taxon>
        <taxon>Hexapoda</taxon>
        <taxon>Collembola</taxon>
        <taxon>Entomobryomorpha</taxon>
        <taxon>Isotomoidea</taxon>
        <taxon>Isotomidae</taxon>
        <taxon>Proisotominae</taxon>
        <taxon>Folsomia</taxon>
    </lineage>
</organism>
<evidence type="ECO:0000256" key="1">
    <source>
        <dbReference type="ARBA" id="ARBA00004138"/>
    </source>
</evidence>
<accession>A0A226F337</accession>
<dbReference type="EMBL" id="LNIX01000001">
    <property type="protein sequence ID" value="OXA63346.1"/>
    <property type="molecule type" value="Genomic_DNA"/>
</dbReference>
<evidence type="ECO:0000313" key="10">
    <source>
        <dbReference type="Proteomes" id="UP000198287"/>
    </source>
</evidence>
<dbReference type="SUPFAM" id="SSF48452">
    <property type="entry name" value="TPR-like"/>
    <property type="match status" value="1"/>
</dbReference>
<keyword evidence="6" id="KW-0206">Cytoskeleton</keyword>
<evidence type="ECO:0000256" key="3">
    <source>
        <dbReference type="ARBA" id="ARBA00022490"/>
    </source>
</evidence>
<comment type="subcellular location">
    <subcellularLocation>
        <location evidence="1">Cell projection</location>
        <location evidence="1">Cilium</location>
    </subcellularLocation>
    <subcellularLocation>
        <location evidence="2">Cytoplasm</location>
        <location evidence="2">Cytoskeleton</location>
    </subcellularLocation>
</comment>
<dbReference type="GO" id="GO:0005737">
    <property type="term" value="C:cytoplasm"/>
    <property type="evidence" value="ECO:0007669"/>
    <property type="project" value="TreeGrafter"/>
</dbReference>
<feature type="compositionally biased region" description="Polar residues" evidence="8">
    <location>
        <begin position="72"/>
        <end position="89"/>
    </location>
</feature>
<feature type="region of interest" description="Disordered" evidence="8">
    <location>
        <begin position="211"/>
        <end position="248"/>
    </location>
</feature>
<comment type="caution">
    <text evidence="9">The sequence shown here is derived from an EMBL/GenBank/DDBJ whole genome shotgun (WGS) entry which is preliminary data.</text>
</comment>
<dbReference type="Proteomes" id="UP000198287">
    <property type="component" value="Unassembled WGS sequence"/>
</dbReference>
<dbReference type="STRING" id="158441.A0A226F337"/>
<feature type="region of interest" description="Disordered" evidence="8">
    <location>
        <begin position="130"/>
        <end position="192"/>
    </location>
</feature>
<feature type="region of interest" description="Disordered" evidence="8">
    <location>
        <begin position="553"/>
        <end position="600"/>
    </location>
</feature>
<dbReference type="PANTHER" id="PTHR23040">
    <property type="match status" value="1"/>
</dbReference>
<evidence type="ECO:0000256" key="6">
    <source>
        <dbReference type="ARBA" id="ARBA00023212"/>
    </source>
</evidence>
<keyword evidence="7" id="KW-0966">Cell projection</keyword>
<gene>
    <name evidence="9" type="ORF">Fcan01_02648</name>
</gene>
<feature type="compositionally biased region" description="Basic residues" evidence="8">
    <location>
        <begin position="233"/>
        <end position="242"/>
    </location>
</feature>
<keyword evidence="3" id="KW-0963">Cytoplasm</keyword>
<evidence type="ECO:0000256" key="2">
    <source>
        <dbReference type="ARBA" id="ARBA00004245"/>
    </source>
</evidence>
<proteinExistence type="predicted"/>
<dbReference type="InterPro" id="IPR040111">
    <property type="entry name" value="ODAD4"/>
</dbReference>
<evidence type="ECO:0000313" key="9">
    <source>
        <dbReference type="EMBL" id="OXA63346.1"/>
    </source>
</evidence>
<evidence type="ECO:0000256" key="4">
    <source>
        <dbReference type="ARBA" id="ARBA00022737"/>
    </source>
</evidence>
<dbReference type="AlphaFoldDB" id="A0A226F337"/>
<dbReference type="GO" id="GO:0005929">
    <property type="term" value="C:cilium"/>
    <property type="evidence" value="ECO:0007669"/>
    <property type="project" value="UniProtKB-SubCell"/>
</dbReference>
<dbReference type="PANTHER" id="PTHR23040:SF1">
    <property type="entry name" value="OUTER DYNEIN ARM-DOCKING COMPLEX SUBUNIT 4"/>
    <property type="match status" value="1"/>
</dbReference>
<dbReference type="GO" id="GO:0005856">
    <property type="term" value="C:cytoskeleton"/>
    <property type="evidence" value="ECO:0007669"/>
    <property type="project" value="UniProtKB-SubCell"/>
</dbReference>
<keyword evidence="5" id="KW-0802">TPR repeat</keyword>
<feature type="compositionally biased region" description="Basic and acidic residues" evidence="8">
    <location>
        <begin position="140"/>
        <end position="159"/>
    </location>
</feature>
<reference evidence="9 10" key="1">
    <citation type="submission" date="2015-12" db="EMBL/GenBank/DDBJ databases">
        <title>The genome of Folsomia candida.</title>
        <authorList>
            <person name="Faddeeva A."/>
            <person name="Derks M.F."/>
            <person name="Anvar Y."/>
            <person name="Smit S."/>
            <person name="Van Straalen N."/>
            <person name="Roelofs D."/>
        </authorList>
    </citation>
    <scope>NUCLEOTIDE SEQUENCE [LARGE SCALE GENOMIC DNA]</scope>
    <source>
        <strain evidence="9 10">VU population</strain>
        <tissue evidence="9">Whole body</tissue>
    </source>
</reference>
<protein>
    <submittedName>
        <fullName evidence="9">Tetratricopeptide repeat protein 25</fullName>
    </submittedName>
</protein>
<sequence>MALTEIKLCGKLDLSMWRGSDDDEDKDSIDLSSSPLPGIPSNNNRINGSVGNLGVPTPQTPPATQKAGAFGSANSVPASSNFLQSNTNARPAGGESGDDGKLLKWDSNNLVQSVAEPNNQTQTAAQYLPSESKNLPVTNLERRENSTKDSTRGGVKKVEFAQGPGGEISMSSEVFPNGSREKVKGVPIKRPTRSTSGSLLLEIRKMSLASQDAEEEKKKQSSAAATSNITANKRVRRIRKRKREEEYTDKDRAAAVTLGSRDIKQSLKAKKKRERKMRLSLDFMSSEEYLASMLTVEALYQLKVRKTPQAALATLNKALELQPTHKGALVARSQCHIKLGDANSALKDAETSLGKNETFIQGLYHYAEALYQLGEFEKSLIAFHQGYRLRKDMECFRIGVQKSQDAIKRAIGSRTATQMSNLDEILSIIEELQESKRKAVSTCKDEDLLVNILRRRFGDKTISLTKAQSKQKNQWITREVLGQMYMDHQYLAKFIHRSDVKQQMGHAEELRETAKDGLNYLENREKFWRQQNPLYSRKMMANVINNNSLLAKLNSSSQQPPSTVPAANHNRVKSVNADKAGQTSFVSTPRLTMNNKVNRN</sequence>
<evidence type="ECO:0000256" key="7">
    <source>
        <dbReference type="ARBA" id="ARBA00023273"/>
    </source>
</evidence>
<evidence type="ECO:0000256" key="5">
    <source>
        <dbReference type="ARBA" id="ARBA00022803"/>
    </source>
</evidence>
<feature type="region of interest" description="Disordered" evidence="8">
    <location>
        <begin position="16"/>
        <end position="102"/>
    </location>
</feature>
<keyword evidence="4" id="KW-0677">Repeat</keyword>
<feature type="compositionally biased region" description="Polar residues" evidence="8">
    <location>
        <begin position="40"/>
        <end position="50"/>
    </location>
</feature>
<dbReference type="OrthoDB" id="245563at2759"/>
<evidence type="ECO:0000256" key="8">
    <source>
        <dbReference type="SAM" id="MobiDB-lite"/>
    </source>
</evidence>
<feature type="compositionally biased region" description="Polar residues" evidence="8">
    <location>
        <begin position="581"/>
        <end position="600"/>
    </location>
</feature>
<name>A0A226F337_FOLCA</name>
<dbReference type="Gene3D" id="1.25.40.10">
    <property type="entry name" value="Tetratricopeptide repeat domain"/>
    <property type="match status" value="1"/>
</dbReference>
<dbReference type="InterPro" id="IPR011990">
    <property type="entry name" value="TPR-like_helical_dom_sf"/>
</dbReference>